<protein>
    <submittedName>
        <fullName evidence="2">Uncharacterized protein</fullName>
    </submittedName>
</protein>
<proteinExistence type="predicted"/>
<sequence>MACAICSHPDRVEIERTIRNGLSYRRTARKYGLSDHNIVAKHKKICMPGAPVVPISSYPGEENDVPVRRTRRAPLITKQIDLSGKSAKERLETLLELTVGLVNEGPEFSRLEALKQAKALILDIDSIDKVEQPATQKGPDASALTASILDKLDKLHGSASQSDAEPTPLPSESAAPAVH</sequence>
<dbReference type="Proteomes" id="UP000075515">
    <property type="component" value="Unassembled WGS sequence"/>
</dbReference>
<comment type="caution">
    <text evidence="2">The sequence shown here is derived from an EMBL/GenBank/DDBJ whole genome shotgun (WGS) entry which is preliminary data.</text>
</comment>
<reference evidence="2 3" key="1">
    <citation type="submission" date="2014-02" db="EMBL/GenBank/DDBJ databases">
        <title>The small core and large imbalanced accessory genome model reveals a collaborative survival strategy of Sorangium cellulosum strains in nature.</title>
        <authorList>
            <person name="Han K."/>
            <person name="Peng R."/>
            <person name="Blom J."/>
            <person name="Li Y.-Z."/>
        </authorList>
    </citation>
    <scope>NUCLEOTIDE SEQUENCE [LARGE SCALE GENOMIC DNA]</scope>
    <source>
        <strain evidence="2 3">So0149</strain>
    </source>
</reference>
<dbReference type="EMBL" id="JEMC01002261">
    <property type="protein sequence ID" value="KYF89262.1"/>
    <property type="molecule type" value="Genomic_DNA"/>
</dbReference>
<evidence type="ECO:0000313" key="2">
    <source>
        <dbReference type="EMBL" id="KYF89262.1"/>
    </source>
</evidence>
<dbReference type="AlphaFoldDB" id="A0A150S5R9"/>
<accession>A0A150S5R9</accession>
<gene>
    <name evidence="2" type="ORF">BE18_22785</name>
</gene>
<organism evidence="2 3">
    <name type="scientific">Sorangium cellulosum</name>
    <name type="common">Polyangium cellulosum</name>
    <dbReference type="NCBI Taxonomy" id="56"/>
    <lineage>
        <taxon>Bacteria</taxon>
        <taxon>Pseudomonadati</taxon>
        <taxon>Myxococcota</taxon>
        <taxon>Polyangia</taxon>
        <taxon>Polyangiales</taxon>
        <taxon>Polyangiaceae</taxon>
        <taxon>Sorangium</taxon>
    </lineage>
</organism>
<evidence type="ECO:0000256" key="1">
    <source>
        <dbReference type="SAM" id="MobiDB-lite"/>
    </source>
</evidence>
<name>A0A150S5R9_SORCE</name>
<feature type="region of interest" description="Disordered" evidence="1">
    <location>
        <begin position="155"/>
        <end position="179"/>
    </location>
</feature>
<evidence type="ECO:0000313" key="3">
    <source>
        <dbReference type="Proteomes" id="UP000075515"/>
    </source>
</evidence>